<dbReference type="AlphaFoldDB" id="A0AAV0BK73"/>
<accession>A0AAV0BK73</accession>
<dbReference type="EMBL" id="CALTRL010005796">
    <property type="protein sequence ID" value="CAH7686498.1"/>
    <property type="molecule type" value="Genomic_DNA"/>
</dbReference>
<evidence type="ECO:0008006" key="4">
    <source>
        <dbReference type="Google" id="ProtNLM"/>
    </source>
</evidence>
<feature type="transmembrane region" description="Helical" evidence="1">
    <location>
        <begin position="574"/>
        <end position="597"/>
    </location>
</feature>
<reference evidence="2" key="1">
    <citation type="submission" date="2022-06" db="EMBL/GenBank/DDBJ databases">
        <authorList>
            <consortium name="SYNGENTA / RWTH Aachen University"/>
        </authorList>
    </citation>
    <scope>NUCLEOTIDE SEQUENCE</scope>
</reference>
<keyword evidence="1" id="KW-1133">Transmembrane helix</keyword>
<name>A0AAV0BK73_PHAPC</name>
<evidence type="ECO:0000313" key="2">
    <source>
        <dbReference type="EMBL" id="CAH7686498.1"/>
    </source>
</evidence>
<evidence type="ECO:0000313" key="3">
    <source>
        <dbReference type="Proteomes" id="UP001153365"/>
    </source>
</evidence>
<feature type="transmembrane region" description="Helical" evidence="1">
    <location>
        <begin position="382"/>
        <end position="402"/>
    </location>
</feature>
<organism evidence="2 3">
    <name type="scientific">Phakopsora pachyrhizi</name>
    <name type="common">Asian soybean rust disease fungus</name>
    <dbReference type="NCBI Taxonomy" id="170000"/>
    <lineage>
        <taxon>Eukaryota</taxon>
        <taxon>Fungi</taxon>
        <taxon>Dikarya</taxon>
        <taxon>Basidiomycota</taxon>
        <taxon>Pucciniomycotina</taxon>
        <taxon>Pucciniomycetes</taxon>
        <taxon>Pucciniales</taxon>
        <taxon>Phakopsoraceae</taxon>
        <taxon>Phakopsora</taxon>
    </lineage>
</organism>
<dbReference type="PANTHER" id="PTHR40407:SF1">
    <property type="entry name" value="HEPARAN-ALPHA-GLUCOSAMINIDE N-ACETYLTRANSFERASE CATALYTIC DOMAIN-CONTAINING PROTEIN"/>
    <property type="match status" value="1"/>
</dbReference>
<feature type="transmembrane region" description="Helical" evidence="1">
    <location>
        <begin position="505"/>
        <end position="528"/>
    </location>
</feature>
<feature type="transmembrane region" description="Helical" evidence="1">
    <location>
        <begin position="228"/>
        <end position="255"/>
    </location>
</feature>
<comment type="caution">
    <text evidence="2">The sequence shown here is derived from an EMBL/GenBank/DDBJ whole genome shotgun (WGS) entry which is preliminary data.</text>
</comment>
<dbReference type="PANTHER" id="PTHR40407">
    <property type="entry name" value="MEMBRANE PROTEIN-LIKE PROTEIN"/>
    <property type="match status" value="1"/>
</dbReference>
<keyword evidence="1" id="KW-0812">Transmembrane</keyword>
<keyword evidence="1" id="KW-0472">Membrane</keyword>
<feature type="transmembrane region" description="Helical" evidence="1">
    <location>
        <begin position="205"/>
        <end position="222"/>
    </location>
</feature>
<feature type="transmembrane region" description="Helical" evidence="1">
    <location>
        <begin position="540"/>
        <end position="562"/>
    </location>
</feature>
<feature type="transmembrane region" description="Helical" evidence="1">
    <location>
        <begin position="317"/>
        <end position="337"/>
    </location>
</feature>
<keyword evidence="3" id="KW-1185">Reference proteome</keyword>
<gene>
    <name evidence="2" type="ORF">PPACK8108_LOCUS21151</name>
</gene>
<feature type="transmembrane region" description="Helical" evidence="1">
    <location>
        <begin position="414"/>
        <end position="432"/>
    </location>
</feature>
<sequence>MMEEDETADERTSLLKEQSNPLHQIHSQLIRPRHNQQQQQSLLRYRSSTDSTHFLRPIQSHSLSTEIILSSQSPPGFLSSSALNENDLSVEPVGLDLGSEYLSSFRRSRLITLDIFRGSILCLQTLETSFEYLSKYSGSGSPSYLYWHQHVKFPLPRIEYSIRILTMVCTPALHFLLGCSCVFSLNTRRSLGWRSFGLISRSIKLGSILLVLNQCLMIQGIIQSHGKVLLIMTPIWSLGWNLIFITITLNSIFLIQRSILNYLIASHCADPSTDRSINPPASTDQSVIQDDESILTKTSTELLDLKLREVLKRIDRVVDYMLVIASLGLPIMVGYMLPGQRTGPDQDWWIDWAQTRSFWFWFFISPTPDMSSNPRFKMISNYAPIGWLPFVIFGAFYGRLFLRKKKSRIELFLFHLKFSFYFLIVFLITRLLDVGNFSIPSLEELKNINNDQGGDPGATKDFFSEVLFLRLYGYLRKISLMVWFKEGSIQIFLFTSNFPPDLSNLSLSLLLIFCLIGTFFLIMPRLVLEFNPMIQFGRSAISFYSIQLLSFHYVLPSVLSILDWPSRTKRLNLLSILIINLFCLPIFWLICETIVILKDQKPIESVSKKRFKKK</sequence>
<evidence type="ECO:0000256" key="1">
    <source>
        <dbReference type="SAM" id="Phobius"/>
    </source>
</evidence>
<protein>
    <recommendedName>
        <fullName evidence="4">Acyltransferase 3 domain-containing protein</fullName>
    </recommendedName>
</protein>
<feature type="transmembrane region" description="Helical" evidence="1">
    <location>
        <begin position="164"/>
        <end position="185"/>
    </location>
</feature>
<dbReference type="Proteomes" id="UP001153365">
    <property type="component" value="Unassembled WGS sequence"/>
</dbReference>
<proteinExistence type="predicted"/>